<name>A0A0F9L8Q0_9ZZZZ</name>
<proteinExistence type="predicted"/>
<sequence length="469" mass="54655">MGLISRVATKFANQLLEEYESGTHVLDCFRMYKGFLTKFGGHQLPKYDMRRCTPWQMKDMEMSLWNDKIDYTKIPLETVHNRNRRSAKTKNFTEVAVFCGLIDKEVKWRSAYGKQLTMAKFWFRLNPFVFKINNLENNVYLRGNSDYPVSVGILSPGNVTGVECDVAMFDEGGWVFKRLGLYEAYKNARPMVAPSDFKHVIHFSTPARSSAFQEAWLEVESFAEEIGTTLTVLRTYKDCPWIDEEFVEYEEKMHVEDPSYVDQNYKGIWVVRGGAVFNNFYDIHDVKHVPKDIREGWDDIVCDRGGVDWNGEQTKHYLILGQVIPAYVFIKEELKFVDIEFLKGYMHNVSLELEDDDPFSDEFADIAKDMGIIARYYGWDMPHKMERVRQLKIRTVIIDKAKCPITWKNFQQAGFKKEARNAELEKRPDQHGLDGALHMVHPTGGKIIYKRAPPMISTMIKGWNKKQYI</sequence>
<dbReference type="EMBL" id="LAZR01006754">
    <property type="protein sequence ID" value="KKM89863.1"/>
    <property type="molecule type" value="Genomic_DNA"/>
</dbReference>
<dbReference type="AlphaFoldDB" id="A0A0F9L8Q0"/>
<evidence type="ECO:0008006" key="2">
    <source>
        <dbReference type="Google" id="ProtNLM"/>
    </source>
</evidence>
<organism evidence="1">
    <name type="scientific">marine sediment metagenome</name>
    <dbReference type="NCBI Taxonomy" id="412755"/>
    <lineage>
        <taxon>unclassified sequences</taxon>
        <taxon>metagenomes</taxon>
        <taxon>ecological metagenomes</taxon>
    </lineage>
</organism>
<evidence type="ECO:0000313" key="1">
    <source>
        <dbReference type="EMBL" id="KKM89863.1"/>
    </source>
</evidence>
<accession>A0A0F9L8Q0</accession>
<gene>
    <name evidence="1" type="ORF">LCGC14_1244430</name>
</gene>
<protein>
    <recommendedName>
        <fullName evidence="2">Terminase</fullName>
    </recommendedName>
</protein>
<reference evidence="1" key="1">
    <citation type="journal article" date="2015" name="Nature">
        <title>Complex archaea that bridge the gap between prokaryotes and eukaryotes.</title>
        <authorList>
            <person name="Spang A."/>
            <person name="Saw J.H."/>
            <person name="Jorgensen S.L."/>
            <person name="Zaremba-Niedzwiedzka K."/>
            <person name="Martijn J."/>
            <person name="Lind A.E."/>
            <person name="van Eijk R."/>
            <person name="Schleper C."/>
            <person name="Guy L."/>
            <person name="Ettema T.J."/>
        </authorList>
    </citation>
    <scope>NUCLEOTIDE SEQUENCE</scope>
</reference>
<comment type="caution">
    <text evidence="1">The sequence shown here is derived from an EMBL/GenBank/DDBJ whole genome shotgun (WGS) entry which is preliminary data.</text>
</comment>